<keyword evidence="3" id="KW-0813">Transport</keyword>
<dbReference type="AlphaFoldDB" id="A0A250X442"/>
<dbReference type="GO" id="GO:0005829">
    <property type="term" value="C:cytosol"/>
    <property type="evidence" value="ECO:0007669"/>
    <property type="project" value="GOC"/>
</dbReference>
<feature type="transmembrane region" description="Helical" evidence="9">
    <location>
        <begin position="59"/>
        <end position="82"/>
    </location>
</feature>
<feature type="transmembrane region" description="Helical" evidence="9">
    <location>
        <begin position="6"/>
        <end position="26"/>
    </location>
</feature>
<evidence type="ECO:0000256" key="5">
    <source>
        <dbReference type="ARBA" id="ARBA00022927"/>
    </source>
</evidence>
<feature type="transmembrane region" description="Helical" evidence="9">
    <location>
        <begin position="89"/>
        <end position="108"/>
    </location>
</feature>
<dbReference type="PANTHER" id="PTHR12952">
    <property type="entry name" value="SYS1"/>
    <property type="match status" value="1"/>
</dbReference>
<dbReference type="GO" id="GO:0043001">
    <property type="term" value="P:Golgi to plasma membrane protein transport"/>
    <property type="evidence" value="ECO:0007669"/>
    <property type="project" value="TreeGrafter"/>
</dbReference>
<protein>
    <recommendedName>
        <fullName evidence="12">Protein SYS1 homolog</fullName>
    </recommendedName>
</protein>
<keyword evidence="6 9" id="KW-1133">Transmembrane helix</keyword>
<dbReference type="Pfam" id="PF09801">
    <property type="entry name" value="SYS1"/>
    <property type="match status" value="1"/>
</dbReference>
<evidence type="ECO:0000256" key="7">
    <source>
        <dbReference type="ARBA" id="ARBA00023034"/>
    </source>
</evidence>
<keyword evidence="4 9" id="KW-0812">Transmembrane</keyword>
<dbReference type="InterPro" id="IPR019185">
    <property type="entry name" value="Integral_membrane_SYS1-rel"/>
</dbReference>
<evidence type="ECO:0000256" key="8">
    <source>
        <dbReference type="ARBA" id="ARBA00023136"/>
    </source>
</evidence>
<keyword evidence="8 9" id="KW-0472">Membrane</keyword>
<dbReference type="EMBL" id="BEGY01000025">
    <property type="protein sequence ID" value="GAX77520.1"/>
    <property type="molecule type" value="Genomic_DNA"/>
</dbReference>
<gene>
    <name evidence="10" type="ORF">CEUSTIGMA_g4964.t1</name>
</gene>
<dbReference type="GO" id="GO:0000139">
    <property type="term" value="C:Golgi membrane"/>
    <property type="evidence" value="ECO:0007669"/>
    <property type="project" value="UniProtKB-SubCell"/>
</dbReference>
<evidence type="ECO:0000313" key="10">
    <source>
        <dbReference type="EMBL" id="GAX77520.1"/>
    </source>
</evidence>
<evidence type="ECO:0000256" key="6">
    <source>
        <dbReference type="ARBA" id="ARBA00022989"/>
    </source>
</evidence>
<dbReference type="GO" id="GO:0034067">
    <property type="term" value="P:protein localization to Golgi apparatus"/>
    <property type="evidence" value="ECO:0007669"/>
    <property type="project" value="TreeGrafter"/>
</dbReference>
<dbReference type="GO" id="GO:0006895">
    <property type="term" value="P:Golgi to endosome transport"/>
    <property type="evidence" value="ECO:0007669"/>
    <property type="project" value="TreeGrafter"/>
</dbReference>
<evidence type="ECO:0000256" key="3">
    <source>
        <dbReference type="ARBA" id="ARBA00022448"/>
    </source>
</evidence>
<comment type="subcellular location">
    <subcellularLocation>
        <location evidence="1">Golgi apparatus membrane</location>
        <topology evidence="1">Multi-pass membrane protein</topology>
    </subcellularLocation>
</comment>
<evidence type="ECO:0000256" key="1">
    <source>
        <dbReference type="ARBA" id="ARBA00004653"/>
    </source>
</evidence>
<reference evidence="10 11" key="1">
    <citation type="submission" date="2017-08" db="EMBL/GenBank/DDBJ databases">
        <title>Acidophilic green algal genome provides insights into adaptation to an acidic environment.</title>
        <authorList>
            <person name="Hirooka S."/>
            <person name="Hirose Y."/>
            <person name="Kanesaki Y."/>
            <person name="Higuchi S."/>
            <person name="Fujiwara T."/>
            <person name="Onuma R."/>
            <person name="Era A."/>
            <person name="Ohbayashi R."/>
            <person name="Uzuka A."/>
            <person name="Nozaki H."/>
            <person name="Yoshikawa H."/>
            <person name="Miyagishima S.Y."/>
        </authorList>
    </citation>
    <scope>NUCLEOTIDE SEQUENCE [LARGE SCALE GENOMIC DNA]</scope>
    <source>
        <strain evidence="10 11">NIES-2499</strain>
    </source>
</reference>
<proteinExistence type="inferred from homology"/>
<accession>A0A250X442</accession>
<keyword evidence="7" id="KW-0333">Golgi apparatus</keyword>
<dbReference type="Proteomes" id="UP000232323">
    <property type="component" value="Unassembled WGS sequence"/>
</dbReference>
<organism evidence="10 11">
    <name type="scientific">Chlamydomonas eustigma</name>
    <dbReference type="NCBI Taxonomy" id="1157962"/>
    <lineage>
        <taxon>Eukaryota</taxon>
        <taxon>Viridiplantae</taxon>
        <taxon>Chlorophyta</taxon>
        <taxon>core chlorophytes</taxon>
        <taxon>Chlorophyceae</taxon>
        <taxon>CS clade</taxon>
        <taxon>Chlamydomonadales</taxon>
        <taxon>Chlamydomonadaceae</taxon>
        <taxon>Chlamydomonas</taxon>
    </lineage>
</organism>
<evidence type="ECO:0000256" key="9">
    <source>
        <dbReference type="SAM" id="Phobius"/>
    </source>
</evidence>
<dbReference type="OrthoDB" id="542931at2759"/>
<dbReference type="PANTHER" id="PTHR12952:SF0">
    <property type="entry name" value="PROTEIN SYS1 HOMOLOG"/>
    <property type="match status" value="1"/>
</dbReference>
<evidence type="ECO:0000313" key="11">
    <source>
        <dbReference type="Proteomes" id="UP000232323"/>
    </source>
</evidence>
<name>A0A250X442_9CHLO</name>
<evidence type="ECO:0000256" key="2">
    <source>
        <dbReference type="ARBA" id="ARBA00008160"/>
    </source>
</evidence>
<sequence length="239" mass="25170">MIYGSAAWDPILIISQIASLQCLFYLTMGIFNAMFLSPFLGQLSVLNIFGWQLFSIGNIHGWLTIASNLATACLGAVYLMWIVERAKKCLDFGSTTYLIHFTCCWAYSGFPANLIWWGTNAASFLIMALFGEWLCVRRELAEIPLSAMRGRVDAMRGGDVESGNLASANNGVPNGGGGSGVVGSGTGIRGSGIATSVIGRGSVEMSGSSGVMPRSVTSVTTRLLGSDVIATNRSGSGAT</sequence>
<keyword evidence="11" id="KW-1185">Reference proteome</keyword>
<comment type="caution">
    <text evidence="10">The sequence shown here is derived from an EMBL/GenBank/DDBJ whole genome shotgun (WGS) entry which is preliminary data.</text>
</comment>
<dbReference type="STRING" id="1157962.A0A250X442"/>
<keyword evidence="5" id="KW-0653">Protein transport</keyword>
<evidence type="ECO:0008006" key="12">
    <source>
        <dbReference type="Google" id="ProtNLM"/>
    </source>
</evidence>
<comment type="similarity">
    <text evidence="2">Belongs to the SYS1 family.</text>
</comment>
<dbReference type="GO" id="GO:0005802">
    <property type="term" value="C:trans-Golgi network"/>
    <property type="evidence" value="ECO:0007669"/>
    <property type="project" value="TreeGrafter"/>
</dbReference>
<evidence type="ECO:0000256" key="4">
    <source>
        <dbReference type="ARBA" id="ARBA00022692"/>
    </source>
</evidence>